<evidence type="ECO:0000313" key="4">
    <source>
        <dbReference type="RefSeq" id="XP_017697221.3"/>
    </source>
</evidence>
<dbReference type="InterPro" id="IPR019448">
    <property type="entry name" value="NT-C2"/>
</dbReference>
<organism evidence="3 4">
    <name type="scientific">Phoenix dactylifera</name>
    <name type="common">Date palm</name>
    <dbReference type="NCBI Taxonomy" id="42345"/>
    <lineage>
        <taxon>Eukaryota</taxon>
        <taxon>Viridiplantae</taxon>
        <taxon>Streptophyta</taxon>
        <taxon>Embryophyta</taxon>
        <taxon>Tracheophyta</taxon>
        <taxon>Spermatophyta</taxon>
        <taxon>Magnoliopsida</taxon>
        <taxon>Liliopsida</taxon>
        <taxon>Arecaceae</taxon>
        <taxon>Coryphoideae</taxon>
        <taxon>Phoeniceae</taxon>
        <taxon>Phoenix</taxon>
    </lineage>
</organism>
<dbReference type="Pfam" id="PF10358">
    <property type="entry name" value="NT-C2"/>
    <property type="match status" value="1"/>
</dbReference>
<name>A0A8B7MT67_PHODC</name>
<proteinExistence type="predicted"/>
<dbReference type="PANTHER" id="PTHR31182">
    <property type="entry name" value="C2 NT-TYPE DOMAIN-CONTAINING PROTEIN"/>
    <property type="match status" value="1"/>
</dbReference>
<keyword evidence="3" id="KW-1185">Reference proteome</keyword>
<feature type="compositionally biased region" description="Basic and acidic residues" evidence="1">
    <location>
        <begin position="546"/>
        <end position="567"/>
    </location>
</feature>
<dbReference type="PROSITE" id="PS51840">
    <property type="entry name" value="C2_NT"/>
    <property type="match status" value="1"/>
</dbReference>
<dbReference type="GeneID" id="103702917"/>
<evidence type="ECO:0000259" key="2">
    <source>
        <dbReference type="PROSITE" id="PS51840"/>
    </source>
</evidence>
<feature type="region of interest" description="Disordered" evidence="1">
    <location>
        <begin position="546"/>
        <end position="575"/>
    </location>
</feature>
<gene>
    <name evidence="4" type="primary">LOC103702917</name>
</gene>
<dbReference type="RefSeq" id="XP_017697221.3">
    <property type="nucleotide sequence ID" value="XM_017841732.3"/>
</dbReference>
<dbReference type="OrthoDB" id="733571at2759"/>
<reference evidence="3" key="1">
    <citation type="journal article" date="2019" name="Nat. Commun.">
        <title>Genome-wide association mapping of date palm fruit traits.</title>
        <authorList>
            <person name="Hazzouri K.M."/>
            <person name="Gros-Balthazard M."/>
            <person name="Flowers J.M."/>
            <person name="Copetti D."/>
            <person name="Lemansour A."/>
            <person name="Lebrun M."/>
            <person name="Masmoudi K."/>
            <person name="Ferrand S."/>
            <person name="Dhar M.I."/>
            <person name="Fresquez Z.A."/>
            <person name="Rosas U."/>
            <person name="Zhang J."/>
            <person name="Talag J."/>
            <person name="Lee S."/>
            <person name="Kudrna D."/>
            <person name="Powell R.F."/>
            <person name="Leitch I.J."/>
            <person name="Krueger R.R."/>
            <person name="Wing R.A."/>
            <person name="Amiri K.M.A."/>
            <person name="Purugganan M.D."/>
        </authorList>
    </citation>
    <scope>NUCLEOTIDE SEQUENCE [LARGE SCALE GENOMIC DNA]</scope>
    <source>
        <strain evidence="3">cv. Khalas</strain>
    </source>
</reference>
<feature type="domain" description="C2 NT-type" evidence="2">
    <location>
        <begin position="6"/>
        <end position="162"/>
    </location>
</feature>
<protein>
    <submittedName>
        <fullName evidence="4">Uncharacterized protein LOC103702917</fullName>
    </submittedName>
</protein>
<sequence length="632" mass="71973">MPASTFWSASPSSLSLKLHLIIHEIGGLPMDKLEDWSKSSLVVQMEWRGSGRKSSFLPTAFRKSCTSKQPIHPDGVVSWDEGFDQTCKLKRKNSRSYRSWIINLEVQEYDQDLKAEVVAKTNIDIAEFAPSYKEKRVGIPIICNIRGHTAQALLKVELHFLELETKGGSTALRLPRAFSLPRPFSCAGFPQDYNNRIQHPTSSLSKYLSEAETSSDDEHELNYRKLSVTNILLFDQFNGKIEDHKDKKDRYFQGSPDRIKQQPSLVRLLSWNKMKVSFKAVNYHRGAPLLNKACGEDGGDDIDSERRRRSISQFLALSLETEVHPEGKPQPLGFEDDGRFEVGNWQKKRVASRDGQMELVTDIFLASIDQRSEKAAGGSACTVIAVVIADWLHNNPKTLPLRCQFDELVREGSLEWRKLCADENHKGRFSDHHFDLDTVLAAKIRPLSEVKKLSYVGFFSLDDMPDSLQFLQGAVSFDTVWKELVRGDASREGIYVASWNDHFFVLKIEDNAIYLIDTFGERLFEGCKQAYILKFSKESVVYRRHADSESQTRDSDERTESIPHSEGMDEDGNSSKEVVCEGTASCKQYIKEFLAALPLRELQNEIKRGVVEEAILHRQLQIEFHYTAPCYT</sequence>
<reference evidence="4" key="2">
    <citation type="submission" date="2025-08" db="UniProtKB">
        <authorList>
            <consortium name="RefSeq"/>
        </authorList>
    </citation>
    <scope>IDENTIFICATION</scope>
    <source>
        <tissue evidence="4">Young leaves</tissue>
    </source>
</reference>
<evidence type="ECO:0000313" key="3">
    <source>
        <dbReference type="Proteomes" id="UP000228380"/>
    </source>
</evidence>
<accession>A0A8B7MT67</accession>
<evidence type="ECO:0000256" key="1">
    <source>
        <dbReference type="SAM" id="MobiDB-lite"/>
    </source>
</evidence>
<dbReference type="PANTHER" id="PTHR31182:SF21">
    <property type="entry name" value="C2 NT-TYPE DOMAIN-CONTAINING PROTEIN"/>
    <property type="match status" value="1"/>
</dbReference>
<dbReference type="KEGG" id="pda:103702917"/>
<dbReference type="AlphaFoldDB" id="A0A8B7MT67"/>
<dbReference type="Proteomes" id="UP000228380">
    <property type="component" value="Chromosome 3"/>
</dbReference>